<evidence type="ECO:0000313" key="3">
    <source>
        <dbReference type="Proteomes" id="UP000239446"/>
    </source>
</evidence>
<dbReference type="EMBL" id="PTIU01000036">
    <property type="protein sequence ID" value="PPK52237.1"/>
    <property type="molecule type" value="Genomic_DNA"/>
</dbReference>
<dbReference type="AlphaFoldDB" id="A0A2S6G2M5"/>
<accession>A0A2S6G2M5</accession>
<keyword evidence="4" id="KW-1185">Reference proteome</keyword>
<gene>
    <name evidence="2" type="ORF">B0H24_103621</name>
    <name evidence="1" type="ORF">BY455_13621</name>
</gene>
<reference evidence="1 4" key="1">
    <citation type="submission" date="2018-02" db="EMBL/GenBank/DDBJ databases">
        <title>Deep subsurface shale carbon reservoir microbial communities from Ohio and West Virginia, USA.</title>
        <authorList>
            <person name="Wrighton K."/>
        </authorList>
    </citation>
    <scope>NUCLEOTIDE SEQUENCE [LARGE SCALE GENOMIC DNA]</scope>
    <source>
        <strain evidence="1 4">UTICA-S1B6</strain>
    </source>
</reference>
<comment type="caution">
    <text evidence="2">The sequence shown here is derived from an EMBL/GenBank/DDBJ whole genome shotgun (WGS) entry which is preliminary data.</text>
</comment>
<evidence type="ECO:0000313" key="4">
    <source>
        <dbReference type="Proteomes" id="UP000239648"/>
    </source>
</evidence>
<reference evidence="2 3" key="2">
    <citation type="submission" date="2018-02" db="EMBL/GenBank/DDBJ databases">
        <title>Subsurface microbial communities from deep shales in Ohio and West Virginia, USA.</title>
        <authorList>
            <person name="Wrighton K."/>
        </authorList>
    </citation>
    <scope>NUCLEOTIDE SEQUENCE [LARGE SCALE GENOMIC DNA]</scope>
    <source>
        <strain evidence="2 3">UTICA-S1B9</strain>
    </source>
</reference>
<dbReference type="RefSeq" id="WP_104417388.1">
    <property type="nucleotide sequence ID" value="NZ_PTIT01000036.1"/>
</dbReference>
<evidence type="ECO:0000313" key="2">
    <source>
        <dbReference type="EMBL" id="PPK52237.1"/>
    </source>
</evidence>
<name>A0A2S6G2M5_9GAMM</name>
<evidence type="ECO:0000313" key="1">
    <source>
        <dbReference type="EMBL" id="PPK50051.1"/>
    </source>
</evidence>
<dbReference type="EMBL" id="PTIT01000036">
    <property type="protein sequence ID" value="PPK50051.1"/>
    <property type="molecule type" value="Genomic_DNA"/>
</dbReference>
<protein>
    <submittedName>
        <fullName evidence="2">Uncharacterized protein</fullName>
    </submittedName>
</protein>
<dbReference type="OrthoDB" id="6169716at2"/>
<organism evidence="2 3">
    <name type="scientific">Marinobacter persicus</name>
    <dbReference type="NCBI Taxonomy" id="930118"/>
    <lineage>
        <taxon>Bacteria</taxon>
        <taxon>Pseudomonadati</taxon>
        <taxon>Pseudomonadota</taxon>
        <taxon>Gammaproteobacteria</taxon>
        <taxon>Pseudomonadales</taxon>
        <taxon>Marinobacteraceae</taxon>
        <taxon>Marinobacter</taxon>
    </lineage>
</organism>
<dbReference type="Proteomes" id="UP000239446">
    <property type="component" value="Unassembled WGS sequence"/>
</dbReference>
<proteinExistence type="predicted"/>
<dbReference type="Proteomes" id="UP000239648">
    <property type="component" value="Unassembled WGS sequence"/>
</dbReference>
<sequence length="90" mass="10068">MSEQSSAAALSRALFYTDPMNTCCQENDCFDEYDAIAADIAERLENGVFINTALFEAIQDWFYDGQEGTVSERKVQPVIEWLNKEGSDGS</sequence>